<evidence type="ECO:0000313" key="1">
    <source>
        <dbReference type="EMBL" id="SFP02146.1"/>
    </source>
</evidence>
<reference evidence="1 2" key="1">
    <citation type="submission" date="2016-10" db="EMBL/GenBank/DDBJ databases">
        <authorList>
            <person name="de Groot N.N."/>
        </authorList>
    </citation>
    <scope>NUCLEOTIDE SEQUENCE [LARGE SCALE GENOMIC DNA]</scope>
    <source>
        <strain evidence="1 2">EP1-55-1</strain>
    </source>
</reference>
<gene>
    <name evidence="1" type="ORF">SAMN05216234_10473</name>
</gene>
<protein>
    <submittedName>
        <fullName evidence="1">Uncharacterized protein</fullName>
    </submittedName>
</protein>
<dbReference type="STRING" id="223786.SAMN05216234_10473"/>
<organism evidence="1 2">
    <name type="scientific">Hydrogenimonas thermophila</name>
    <dbReference type="NCBI Taxonomy" id="223786"/>
    <lineage>
        <taxon>Bacteria</taxon>
        <taxon>Pseudomonadati</taxon>
        <taxon>Campylobacterota</taxon>
        <taxon>Epsilonproteobacteria</taxon>
        <taxon>Campylobacterales</taxon>
        <taxon>Hydrogenimonadaceae</taxon>
        <taxon>Hydrogenimonas</taxon>
    </lineage>
</organism>
<sequence>MKKMLFVSGVVAILLNGCAVVNDIPSPKELYTKAFYADKIDPTDIKAYDESHYKQDVLFAMPNAHTYQEALQQYKQLLSSARPIFNRRSAVLAKKLNTRYRSVGGMSCEYFKTWINYDKGLPVFVMKHELGQNVECVPVNYRSDSGYNRLDPKQQMGFLFIDPSKKTIYSDRNAVFVKFKPKKIGDTYYLVLDDTNIKNRSILSEATMVVASGGDVIMNGQFFMDNDELMELVNLSFFDALRQNEKHAENFVNIQTGNDLNYVDSRSEYYRQKYLESLKNK</sequence>
<dbReference type="EMBL" id="FOXB01000004">
    <property type="protein sequence ID" value="SFP02146.1"/>
    <property type="molecule type" value="Genomic_DNA"/>
</dbReference>
<accession>A0A1I5LZF9</accession>
<dbReference type="Proteomes" id="UP000199227">
    <property type="component" value="Unassembled WGS sequence"/>
</dbReference>
<evidence type="ECO:0000313" key="2">
    <source>
        <dbReference type="Proteomes" id="UP000199227"/>
    </source>
</evidence>
<keyword evidence="2" id="KW-1185">Reference proteome</keyword>
<dbReference type="RefSeq" id="WP_092910827.1">
    <property type="nucleotide sequence ID" value="NZ_FOXB01000004.1"/>
</dbReference>
<proteinExistence type="predicted"/>
<name>A0A1I5LZF9_9BACT</name>
<dbReference type="AlphaFoldDB" id="A0A1I5LZF9"/>